<dbReference type="InterPro" id="IPR045869">
    <property type="entry name" value="Arna-like_SDR_e"/>
</dbReference>
<name>A0A654ZPS6_MYCTX</name>
<dbReference type="CDD" id="cd05257">
    <property type="entry name" value="Arna_like_SDR_e"/>
    <property type="match status" value="1"/>
</dbReference>
<evidence type="ECO:0000313" key="3">
    <source>
        <dbReference type="EMBL" id="CKR06208.1"/>
    </source>
</evidence>
<accession>A0A654ZPS6</accession>
<gene>
    <name evidence="3" type="primary">rmlB_1</name>
    <name evidence="3" type="ORF">ERS027661_00527</name>
</gene>
<evidence type="ECO:0000259" key="2">
    <source>
        <dbReference type="Pfam" id="PF01370"/>
    </source>
</evidence>
<dbReference type="InterPro" id="IPR036291">
    <property type="entry name" value="NAD(P)-bd_dom_sf"/>
</dbReference>
<dbReference type="Pfam" id="PF01370">
    <property type="entry name" value="Epimerase"/>
    <property type="match status" value="1"/>
</dbReference>
<evidence type="ECO:0000313" key="4">
    <source>
        <dbReference type="Proteomes" id="UP000049023"/>
    </source>
</evidence>
<dbReference type="AlphaFoldDB" id="A0A654ZPS6"/>
<protein>
    <recommendedName>
        <fullName evidence="2">NAD-dependent epimerase/dehydratase domain-containing protein</fullName>
    </recommendedName>
</protein>
<dbReference type="InterPro" id="IPR001509">
    <property type="entry name" value="Epimerase_deHydtase"/>
</dbReference>
<dbReference type="GO" id="GO:0016831">
    <property type="term" value="F:carboxy-lyase activity"/>
    <property type="evidence" value="ECO:0007669"/>
    <property type="project" value="InterPro"/>
</dbReference>
<reference evidence="3 4" key="1">
    <citation type="submission" date="2015-03" db="EMBL/GenBank/DDBJ databases">
        <authorList>
            <consortium name="Pathogen Informatics"/>
        </authorList>
    </citation>
    <scope>NUCLEOTIDE SEQUENCE [LARGE SCALE GENOMIC DNA]</scope>
    <source>
        <strain evidence="3 4">Bir 187</strain>
    </source>
</reference>
<dbReference type="EMBL" id="CNFU01000065">
    <property type="protein sequence ID" value="CKR06208.1"/>
    <property type="molecule type" value="Genomic_DNA"/>
</dbReference>
<dbReference type="Proteomes" id="UP000049023">
    <property type="component" value="Unassembled WGS sequence"/>
</dbReference>
<proteinExistence type="inferred from homology"/>
<comment type="similarity">
    <text evidence="1">Belongs to the NAD(P)-dependent epimerase/dehydratase family.</text>
</comment>
<dbReference type="Gene3D" id="3.40.50.720">
    <property type="entry name" value="NAD(P)-binding Rossmann-like Domain"/>
    <property type="match status" value="1"/>
</dbReference>
<dbReference type="PANTHER" id="PTHR43000">
    <property type="entry name" value="DTDP-D-GLUCOSE 4,6-DEHYDRATASE-RELATED"/>
    <property type="match status" value="1"/>
</dbReference>
<dbReference type="SUPFAM" id="SSF51735">
    <property type="entry name" value="NAD(P)-binding Rossmann-fold domains"/>
    <property type="match status" value="1"/>
</dbReference>
<organism evidence="3 4">
    <name type="scientific">Mycobacterium tuberculosis</name>
    <dbReference type="NCBI Taxonomy" id="1773"/>
    <lineage>
        <taxon>Bacteria</taxon>
        <taxon>Bacillati</taxon>
        <taxon>Actinomycetota</taxon>
        <taxon>Actinomycetes</taxon>
        <taxon>Mycobacteriales</taxon>
        <taxon>Mycobacteriaceae</taxon>
        <taxon>Mycobacterium</taxon>
        <taxon>Mycobacterium tuberculosis complex</taxon>
    </lineage>
</organism>
<feature type="domain" description="NAD-dependent epimerase/dehydratase" evidence="2">
    <location>
        <begin position="3"/>
        <end position="235"/>
    </location>
</feature>
<evidence type="ECO:0000256" key="1">
    <source>
        <dbReference type="ARBA" id="ARBA00007637"/>
    </source>
</evidence>
<sequence>MEILVTGGAGFQGSHLTESLLANGHWVTVLDKSSRNAVRNMQGFRSHDRAAFISGSVTDGQTIDRAVRDHHVVFHLAAHVNVDQSLGDPESFLETNVMGTYRVLEAVRRYRNRLIYVSTCEVYGDGHNLKEGERLDEHAELKPNSPYGASKAAADRLCYSYFRSYGLDVTIVRPFNIFGVRQKAGRFGALIPRLVRQGINGEGLTIFGAGSATRDYLYVSDIVGAYNLVLRTPTLRGQAINFASGKDTRVRDIVEYVADKFGARIEHRDARPGEVQRFPADISLAKSIGFQPQVEIWDGIDRYINWAKDQPQYPYEQDGFSGSSVSLIHPSPPSSAGKVGRNGAELPAGRITSHSMVTVARRPVCPVTLTPGDPALASVRDLVDAWSAHDALAELVTMFGGAFPQTDHLEARLASLDKFSTAWDYRARARAARALHGEPVRCQDSGGGARWLTPRLDLPAKKRDAIVGLAQQLGLTLESTPQGTTFDHVLVIGTGRHSNLIRARWARELAKGRQVGHIVLAAASRRLLPSEDDAVAVCAPGARTEFELLAAAARDAFGLDVHPAVRYVRQRDDNPHRDSMVWRFAADTNDLGVPITLLEAPSPEPDSSRATSADTFTFTAHTLGMQDSTCLLVTGQPFVPYQNFDALRTLALPFGIQVETVGFGIDRYDGLGELDQQHPAKLLQEVRSTIRAARALLERIEAGERMATDPRR</sequence>